<name>A0A3B0WV81_9ZZZZ</name>
<accession>A0A3B0WV81</accession>
<sequence>FEKPIILKYSAEPMGATAYLKTLGFPNAYTIFHVSM</sequence>
<feature type="non-terminal residue" evidence="1">
    <location>
        <position position="1"/>
    </location>
</feature>
<dbReference type="AlphaFoldDB" id="A0A3B0WV81"/>
<gene>
    <name evidence="1" type="ORF">MNBD_GAMMA04-2027</name>
</gene>
<reference evidence="1" key="1">
    <citation type="submission" date="2018-06" db="EMBL/GenBank/DDBJ databases">
        <authorList>
            <person name="Zhirakovskaya E."/>
        </authorList>
    </citation>
    <scope>NUCLEOTIDE SEQUENCE</scope>
</reference>
<dbReference type="EMBL" id="UOFB01000208">
    <property type="protein sequence ID" value="VAW47584.1"/>
    <property type="molecule type" value="Genomic_DNA"/>
</dbReference>
<protein>
    <submittedName>
        <fullName evidence="1">Uncharacterized protein</fullName>
    </submittedName>
</protein>
<proteinExistence type="predicted"/>
<organism evidence="1">
    <name type="scientific">hydrothermal vent metagenome</name>
    <dbReference type="NCBI Taxonomy" id="652676"/>
    <lineage>
        <taxon>unclassified sequences</taxon>
        <taxon>metagenomes</taxon>
        <taxon>ecological metagenomes</taxon>
    </lineage>
</organism>
<evidence type="ECO:0000313" key="1">
    <source>
        <dbReference type="EMBL" id="VAW47584.1"/>
    </source>
</evidence>